<organism evidence="16 17">
    <name type="scientific">Elysia marginata</name>
    <dbReference type="NCBI Taxonomy" id="1093978"/>
    <lineage>
        <taxon>Eukaryota</taxon>
        <taxon>Metazoa</taxon>
        <taxon>Spiralia</taxon>
        <taxon>Lophotrochozoa</taxon>
        <taxon>Mollusca</taxon>
        <taxon>Gastropoda</taxon>
        <taxon>Heterobranchia</taxon>
        <taxon>Euthyneura</taxon>
        <taxon>Panpulmonata</taxon>
        <taxon>Sacoglossa</taxon>
        <taxon>Placobranchoidea</taxon>
        <taxon>Plakobranchidae</taxon>
        <taxon>Elysia</taxon>
    </lineage>
</organism>
<gene>
    <name evidence="16" type="ORF">ElyMa_000370900</name>
</gene>
<dbReference type="InterPro" id="IPR001660">
    <property type="entry name" value="SAM"/>
</dbReference>
<dbReference type="Pfam" id="PF00628">
    <property type="entry name" value="PHD"/>
    <property type="match status" value="1"/>
</dbReference>
<dbReference type="GO" id="GO:0008270">
    <property type="term" value="F:zinc ion binding"/>
    <property type="evidence" value="ECO:0007669"/>
    <property type="project" value="UniProtKB-KW"/>
</dbReference>
<dbReference type="EMBL" id="BMAT01000732">
    <property type="protein sequence ID" value="GFR72139.1"/>
    <property type="molecule type" value="Genomic_DNA"/>
</dbReference>
<dbReference type="InterPro" id="IPR013761">
    <property type="entry name" value="SAM/pointed_sf"/>
</dbReference>
<feature type="compositionally biased region" description="Polar residues" evidence="12">
    <location>
        <begin position="324"/>
        <end position="341"/>
    </location>
</feature>
<dbReference type="PANTHER" id="PTHR12247:SF139">
    <property type="entry name" value="ATHERIN-RELATED"/>
    <property type="match status" value="1"/>
</dbReference>
<evidence type="ECO:0000259" key="13">
    <source>
        <dbReference type="PROSITE" id="PS50016"/>
    </source>
</evidence>
<keyword evidence="6 11" id="KW-0863">Zinc-finger</keyword>
<accession>A0AAV4FGG6</accession>
<dbReference type="Pfam" id="PF21524">
    <property type="entry name" value="SAMD1_WH"/>
    <property type="match status" value="1"/>
</dbReference>
<evidence type="ECO:0000256" key="4">
    <source>
        <dbReference type="ARBA" id="ARBA00022553"/>
    </source>
</evidence>
<keyword evidence="17" id="KW-1185">Reference proteome</keyword>
<feature type="compositionally biased region" description="Basic residues" evidence="12">
    <location>
        <begin position="284"/>
        <end position="293"/>
    </location>
</feature>
<evidence type="ECO:0000313" key="17">
    <source>
        <dbReference type="Proteomes" id="UP000762676"/>
    </source>
</evidence>
<keyword evidence="10" id="KW-0539">Nucleus</keyword>
<dbReference type="InterPro" id="IPR001965">
    <property type="entry name" value="Znf_PHD"/>
</dbReference>
<dbReference type="Pfam" id="PF00536">
    <property type="entry name" value="SAM_1"/>
    <property type="match status" value="1"/>
</dbReference>
<dbReference type="InterPro" id="IPR019787">
    <property type="entry name" value="Znf_PHD-finger"/>
</dbReference>
<dbReference type="Proteomes" id="UP000762676">
    <property type="component" value="Unassembled WGS sequence"/>
</dbReference>
<keyword evidence="2" id="KW-0678">Repressor</keyword>
<evidence type="ECO:0000256" key="10">
    <source>
        <dbReference type="ARBA" id="ARBA00023242"/>
    </source>
</evidence>
<feature type="domain" description="SAMD1-like winged helix (WH)" evidence="15">
    <location>
        <begin position="1"/>
        <end position="75"/>
    </location>
</feature>
<dbReference type="GO" id="GO:0005634">
    <property type="term" value="C:nucleus"/>
    <property type="evidence" value="ECO:0007669"/>
    <property type="project" value="UniProtKB-SubCell"/>
</dbReference>
<evidence type="ECO:0000256" key="1">
    <source>
        <dbReference type="ARBA" id="ARBA00004123"/>
    </source>
</evidence>
<sequence>MTSPSKHTEWILETIDHLRRRKARPDLARICHVVRRRFGLSPADTEAKLEKLVDAEVVIKVDYKGNVSYRNAAKWRKSMLGCGVLNSTSISTKILEAILEITKATNAYVARTESGNTMNNNSDSNNGNICLGASSSSSTADLSSLSLNCVKSATEIGVPLESINVWLKINCEGFASLRSPLTVILKREIDAGRVKRLLNGNYIISQTQMASISSGVIRPLKNAKKPPEICNTSTSSITTGAAAAAAASASGSAITPVKVGTPERPSSSAASPGGQAGSAVIPARRGRPPKHRPGLGAGSAQSPSAAGASAASETPVKHNRQGENDANCSVSAAPAQASSNSKLKRMLTTAPSSSTHSIRGAYDESSIPGCISTLNGKDDGARYQTSQGEKVARRGAVPGEVLCDFCKLSSLGNPKGEPEALLQCKDCNAKAHPSCMKYSRLLASRACRGPWQCMDCKTCFVCQDSGSPDQMLFCDGCDRGFHMSCHRPAVSKKPSGIWECCDCRLENIALQRSEFTAATAGRPPFTNDSAPPTPAESPVPANHMPADLPLPTSPTYLGEGKYPDASGWSVDEVAQFLTSAGFTQQAQLFKEQEIDGVSLLLLKRSDVLRSLDMKLGPALKVNRLVEGLQTARQSIL</sequence>
<dbReference type="SMART" id="SM00454">
    <property type="entry name" value="SAM"/>
    <property type="match status" value="1"/>
</dbReference>
<evidence type="ECO:0000256" key="6">
    <source>
        <dbReference type="ARBA" id="ARBA00022771"/>
    </source>
</evidence>
<dbReference type="SUPFAM" id="SSF47769">
    <property type="entry name" value="SAM/Pointed domain"/>
    <property type="match status" value="1"/>
</dbReference>
<evidence type="ECO:0000256" key="2">
    <source>
        <dbReference type="ARBA" id="ARBA00022491"/>
    </source>
</evidence>
<dbReference type="PROSITE" id="PS52014">
    <property type="entry name" value="SAMD1_WH"/>
    <property type="match status" value="1"/>
</dbReference>
<dbReference type="InterPro" id="IPR048589">
    <property type="entry name" value="SAMD1-like_WH"/>
</dbReference>
<dbReference type="GO" id="GO:0045892">
    <property type="term" value="P:negative regulation of DNA-templated transcription"/>
    <property type="evidence" value="ECO:0007669"/>
    <property type="project" value="TreeGrafter"/>
</dbReference>
<dbReference type="PROSITE" id="PS50016">
    <property type="entry name" value="ZF_PHD_2"/>
    <property type="match status" value="2"/>
</dbReference>
<feature type="domain" description="PHD-type" evidence="13">
    <location>
        <begin position="456"/>
        <end position="506"/>
    </location>
</feature>
<evidence type="ECO:0000256" key="5">
    <source>
        <dbReference type="ARBA" id="ARBA00022723"/>
    </source>
</evidence>
<dbReference type="GO" id="GO:0003682">
    <property type="term" value="F:chromatin binding"/>
    <property type="evidence" value="ECO:0007669"/>
    <property type="project" value="TreeGrafter"/>
</dbReference>
<feature type="region of interest" description="Disordered" evidence="12">
    <location>
        <begin position="520"/>
        <end position="545"/>
    </location>
</feature>
<keyword evidence="3" id="KW-1017">Isopeptide bond</keyword>
<dbReference type="PROSITE" id="PS50105">
    <property type="entry name" value="SAM_DOMAIN"/>
    <property type="match status" value="1"/>
</dbReference>
<evidence type="ECO:0000256" key="7">
    <source>
        <dbReference type="ARBA" id="ARBA00022833"/>
    </source>
</evidence>
<keyword evidence="7" id="KW-0862">Zinc</keyword>
<evidence type="ECO:0000256" key="12">
    <source>
        <dbReference type="SAM" id="MobiDB-lite"/>
    </source>
</evidence>
<feature type="compositionally biased region" description="Low complexity" evidence="12">
    <location>
        <begin position="265"/>
        <end position="279"/>
    </location>
</feature>
<proteinExistence type="predicted"/>
<evidence type="ECO:0000256" key="3">
    <source>
        <dbReference type="ARBA" id="ARBA00022499"/>
    </source>
</evidence>
<dbReference type="GO" id="GO:0006325">
    <property type="term" value="P:chromatin organization"/>
    <property type="evidence" value="ECO:0007669"/>
    <property type="project" value="UniProtKB-KW"/>
</dbReference>
<feature type="domain" description="SAM" evidence="14">
    <location>
        <begin position="568"/>
        <end position="634"/>
    </location>
</feature>
<reference evidence="16 17" key="1">
    <citation type="journal article" date="2021" name="Elife">
        <title>Chloroplast acquisition without the gene transfer in kleptoplastic sea slugs, Plakobranchus ocellatus.</title>
        <authorList>
            <person name="Maeda T."/>
            <person name="Takahashi S."/>
            <person name="Yoshida T."/>
            <person name="Shimamura S."/>
            <person name="Takaki Y."/>
            <person name="Nagai Y."/>
            <person name="Toyoda A."/>
            <person name="Suzuki Y."/>
            <person name="Arimoto A."/>
            <person name="Ishii H."/>
            <person name="Satoh N."/>
            <person name="Nishiyama T."/>
            <person name="Hasebe M."/>
            <person name="Maruyama T."/>
            <person name="Minagawa J."/>
            <person name="Obokata J."/>
            <person name="Shigenobu S."/>
        </authorList>
    </citation>
    <scope>NUCLEOTIDE SEQUENCE [LARGE SCALE GENOMIC DNA]</scope>
</reference>
<dbReference type="GO" id="GO:0042393">
    <property type="term" value="F:histone binding"/>
    <property type="evidence" value="ECO:0007669"/>
    <property type="project" value="TreeGrafter"/>
</dbReference>
<keyword evidence="4" id="KW-0597">Phosphoprotein</keyword>
<name>A0AAV4FGG6_9GAST</name>
<dbReference type="InterPro" id="IPR013083">
    <property type="entry name" value="Znf_RING/FYVE/PHD"/>
</dbReference>
<dbReference type="CDD" id="cd15527">
    <property type="entry name" value="PHD2_KAT6A_6B"/>
    <property type="match status" value="1"/>
</dbReference>
<dbReference type="PANTHER" id="PTHR12247">
    <property type="entry name" value="POLYCOMB GROUP PROTEIN"/>
    <property type="match status" value="1"/>
</dbReference>
<feature type="region of interest" description="Disordered" evidence="12">
    <location>
        <begin position="252"/>
        <end position="361"/>
    </location>
</feature>
<evidence type="ECO:0000313" key="16">
    <source>
        <dbReference type="EMBL" id="GFR72139.1"/>
    </source>
</evidence>
<protein>
    <submittedName>
        <fullName evidence="16">Zinc finger protein</fullName>
    </submittedName>
</protein>
<evidence type="ECO:0000259" key="14">
    <source>
        <dbReference type="PROSITE" id="PS50105"/>
    </source>
</evidence>
<comment type="caution">
    <text evidence="16">The sequence shown here is derived from an EMBL/GenBank/DDBJ whole genome shotgun (WGS) entry which is preliminary data.</text>
</comment>
<keyword evidence="5" id="KW-0479">Metal-binding</keyword>
<keyword evidence="8" id="KW-0832">Ubl conjugation</keyword>
<comment type="subcellular location">
    <subcellularLocation>
        <location evidence="1">Nucleus</location>
    </subcellularLocation>
</comment>
<evidence type="ECO:0000256" key="8">
    <source>
        <dbReference type="ARBA" id="ARBA00022843"/>
    </source>
</evidence>
<evidence type="ECO:0000256" key="11">
    <source>
        <dbReference type="PROSITE-ProRule" id="PRU00146"/>
    </source>
</evidence>
<dbReference type="GO" id="GO:0003677">
    <property type="term" value="F:DNA binding"/>
    <property type="evidence" value="ECO:0007669"/>
    <property type="project" value="InterPro"/>
</dbReference>
<dbReference type="Gene3D" id="1.10.150.50">
    <property type="entry name" value="Transcription Factor, Ets-1"/>
    <property type="match status" value="1"/>
</dbReference>
<dbReference type="SMART" id="SM00249">
    <property type="entry name" value="PHD"/>
    <property type="match status" value="2"/>
</dbReference>
<evidence type="ECO:0000256" key="9">
    <source>
        <dbReference type="ARBA" id="ARBA00022853"/>
    </source>
</evidence>
<dbReference type="AlphaFoldDB" id="A0AAV4FGG6"/>
<keyword evidence="9" id="KW-0156">Chromatin regulator</keyword>
<dbReference type="InterPro" id="IPR050548">
    <property type="entry name" value="PcG_chromatin_remod_factors"/>
</dbReference>
<dbReference type="Gene3D" id="3.30.40.10">
    <property type="entry name" value="Zinc/RING finger domain, C3HC4 (zinc finger)"/>
    <property type="match status" value="1"/>
</dbReference>
<dbReference type="InterPro" id="IPR011011">
    <property type="entry name" value="Znf_FYVE_PHD"/>
</dbReference>
<feature type="domain" description="PHD-type" evidence="13">
    <location>
        <begin position="400"/>
        <end position="459"/>
    </location>
</feature>
<dbReference type="SUPFAM" id="SSF57903">
    <property type="entry name" value="FYVE/PHD zinc finger"/>
    <property type="match status" value="2"/>
</dbReference>
<feature type="compositionally biased region" description="Low complexity" evidence="12">
    <location>
        <begin position="298"/>
        <end position="312"/>
    </location>
</feature>
<evidence type="ECO:0000259" key="15">
    <source>
        <dbReference type="PROSITE" id="PS52014"/>
    </source>
</evidence>